<dbReference type="Pfam" id="PF23336">
    <property type="entry name" value="HTH_TbsP_C"/>
    <property type="match status" value="1"/>
</dbReference>
<dbReference type="EMBL" id="AP011532">
    <property type="protein sequence ID" value="BAI62130.1"/>
    <property type="molecule type" value="Genomic_DNA"/>
</dbReference>
<organism evidence="2 3">
    <name type="scientific">Methanocella paludicola (strain DSM 17711 / JCM 13418 / NBRC 101707 / SANAE)</name>
    <dbReference type="NCBI Taxonomy" id="304371"/>
    <lineage>
        <taxon>Archaea</taxon>
        <taxon>Methanobacteriati</taxon>
        <taxon>Methanobacteriota</taxon>
        <taxon>Stenosarchaea group</taxon>
        <taxon>Methanomicrobia</taxon>
        <taxon>Methanocellales</taxon>
        <taxon>Methanocellaceae</taxon>
        <taxon>Methanocella</taxon>
    </lineage>
</organism>
<name>D1Z0A8_METPS</name>
<dbReference type="eggNOG" id="arCOG04626">
    <property type="taxonomic scope" value="Archaea"/>
</dbReference>
<accession>D1Z0A8</accession>
<evidence type="ECO:0000313" key="3">
    <source>
        <dbReference type="Proteomes" id="UP000001882"/>
    </source>
</evidence>
<dbReference type="AlphaFoldDB" id="D1Z0A8"/>
<reference evidence="2 3" key="2">
    <citation type="journal article" date="2008" name="Int. J. Syst. Evol. Microbiol.">
        <title>Methanocella paludicola gen. nov., sp. nov., a methane-producing archaeon, the first isolate of the lineage 'Rice Cluster I', and proposal of the new archaeal order Methanocellales ord. nov.</title>
        <authorList>
            <person name="Sakai S."/>
            <person name="Imachi H."/>
            <person name="Hanada S."/>
            <person name="Ohashi A."/>
            <person name="Harada H."/>
            <person name="Kamagata Y."/>
        </authorList>
    </citation>
    <scope>NUCLEOTIDE SEQUENCE [LARGE SCALE GENOMIC DNA]</scope>
    <source>
        <strain evidence="3">DSM 17711 / JCM 13418 / NBRC 101707 / SANAE</strain>
    </source>
</reference>
<evidence type="ECO:0000259" key="1">
    <source>
        <dbReference type="Pfam" id="PF23336"/>
    </source>
</evidence>
<sequence length="142" mass="16153">MMANISPSEELVVNIRKLCGDPVADDYVNLINQVSLPRFWALKHTFRDSTSVFIMACANSNMLYKDLRESGIKLGLGSVETFSRRIYEMRRTGLIYTESMHSKGPGRPQIRLKFNPNAFKEMFNMDPGTLLKGQAEEDKAMI</sequence>
<dbReference type="Proteomes" id="UP000001882">
    <property type="component" value="Chromosome"/>
</dbReference>
<evidence type="ECO:0000313" key="2">
    <source>
        <dbReference type="EMBL" id="BAI62130.1"/>
    </source>
</evidence>
<feature type="domain" description="Transcriptional regulator TbsP-like C-terminal" evidence="1">
    <location>
        <begin position="16"/>
        <end position="121"/>
    </location>
</feature>
<dbReference type="InterPro" id="IPR056163">
    <property type="entry name" value="TbsP_C"/>
</dbReference>
<reference evidence="3" key="3">
    <citation type="journal article" date="2011" name="PLoS ONE">
        <title>Genome sequence of a mesophilic hydrogenotrophic methanogen Methanocella paludicola, the first cultivated representative of the order Methanocellales.</title>
        <authorList>
            <person name="Sakai S."/>
            <person name="Takaki Y."/>
            <person name="Shimamura S."/>
            <person name="Sekine M."/>
            <person name="Tajima T."/>
            <person name="Kosugi H."/>
            <person name="Ichikawa N."/>
            <person name="Tasumi E."/>
            <person name="Hiraki A.T."/>
            <person name="Shimizu A."/>
            <person name="Kato Y."/>
            <person name="Nishiko R."/>
            <person name="Mori K."/>
            <person name="Fujita N."/>
            <person name="Imachi H."/>
            <person name="Takai K."/>
        </authorList>
    </citation>
    <scope>NUCLEOTIDE SEQUENCE [LARGE SCALE GENOMIC DNA]</scope>
    <source>
        <strain evidence="3">DSM 17711 / JCM 13418 / NBRC 101707 / SANAE</strain>
    </source>
</reference>
<gene>
    <name evidence="2" type="ordered locus">MCP_2058</name>
</gene>
<protein>
    <recommendedName>
        <fullName evidence="1">Transcriptional regulator TbsP-like C-terminal domain-containing protein</fullName>
    </recommendedName>
</protein>
<keyword evidence="3" id="KW-1185">Reference proteome</keyword>
<proteinExistence type="predicted"/>
<dbReference type="KEGG" id="mpd:MCP_2058"/>
<reference evidence="2 3" key="1">
    <citation type="journal article" date="2007" name="Appl. Environ. Microbiol.">
        <title>Isolation of key methanogens for global methane emission from rice paddy fields: a novel isolate affiliated with the clone cluster rice cluster I.</title>
        <authorList>
            <person name="Sakai S."/>
            <person name="Imachi H."/>
            <person name="Sekiguchi Y."/>
            <person name="Ohashi A."/>
            <person name="Harada H."/>
            <person name="Kamagata Y."/>
        </authorList>
    </citation>
    <scope>NUCLEOTIDE SEQUENCE [LARGE SCALE GENOMIC DNA]</scope>
    <source>
        <strain evidence="3">DSM 17711 / JCM 13418 / NBRC 101707 / SANAE</strain>
    </source>
</reference>
<dbReference type="InParanoid" id="D1Z0A8"/>
<dbReference type="STRING" id="304371.MCP_2058"/>